<feature type="binding site" evidence="8">
    <location>
        <begin position="40"/>
        <end position="42"/>
    </location>
    <ligand>
        <name>GTP</name>
        <dbReference type="ChEBI" id="CHEBI:37565"/>
    </ligand>
</feature>
<dbReference type="SMART" id="SM00788">
    <property type="entry name" value="Adenylsucc_synt"/>
    <property type="match status" value="1"/>
</dbReference>
<keyword evidence="8" id="KW-0963">Cytoplasm</keyword>
<dbReference type="AlphaFoldDB" id="A0A6N4A6M0"/>
<dbReference type="EMBL" id="WERV01000002">
    <property type="protein sequence ID" value="MDV7714635.1"/>
    <property type="molecule type" value="Genomic_DNA"/>
</dbReference>
<evidence type="ECO:0000313" key="11">
    <source>
        <dbReference type="EMBL" id="MDV7714635.1"/>
    </source>
</evidence>
<keyword evidence="4 8" id="KW-0547">Nucleotide-binding</keyword>
<dbReference type="GO" id="GO:0044208">
    <property type="term" value="P:'de novo' AMP biosynthetic process"/>
    <property type="evidence" value="ECO:0007669"/>
    <property type="project" value="UniProtKB-UniRule"/>
</dbReference>
<feature type="binding site" description="in other chain" evidence="8">
    <location>
        <begin position="13"/>
        <end position="16"/>
    </location>
    <ligand>
        <name>IMP</name>
        <dbReference type="ChEBI" id="CHEBI:58053"/>
        <note>ligand shared between dimeric partners</note>
    </ligand>
</feature>
<reference evidence="12 13" key="1">
    <citation type="journal article" date="2016" name="BMC Genomics">
        <title>Consensus pan-genome assembly of the specialised wine bacterium Oenococcus oeni.</title>
        <authorList>
            <person name="Sternes P.R."/>
            <person name="Borneman A.R."/>
        </authorList>
    </citation>
    <scope>NUCLEOTIDE SEQUENCE [LARGE SCALE GENOMIC DNA]</scope>
    <source>
        <strain evidence="12 13">AWRIB661</strain>
    </source>
</reference>
<dbReference type="GO" id="GO:0004019">
    <property type="term" value="F:adenylosuccinate synthase activity"/>
    <property type="evidence" value="ECO:0007669"/>
    <property type="project" value="UniProtKB-UniRule"/>
</dbReference>
<dbReference type="CDD" id="cd03108">
    <property type="entry name" value="AdSS"/>
    <property type="match status" value="1"/>
</dbReference>
<feature type="binding site" evidence="8">
    <location>
        <begin position="329"/>
        <end position="331"/>
    </location>
    <ligand>
        <name>GTP</name>
        <dbReference type="ChEBI" id="CHEBI:37565"/>
    </ligand>
</feature>
<dbReference type="Gene3D" id="3.40.440.10">
    <property type="entry name" value="Adenylosuccinate Synthetase, subunit A, domain 1"/>
    <property type="match status" value="1"/>
</dbReference>
<proteinExistence type="inferred from homology"/>
<comment type="caution">
    <text evidence="12">The sequence shown here is derived from an EMBL/GenBank/DDBJ whole genome shotgun (WGS) entry which is preliminary data.</text>
</comment>
<evidence type="ECO:0000256" key="7">
    <source>
        <dbReference type="ARBA" id="ARBA00023134"/>
    </source>
</evidence>
<feature type="active site" description="Proton acceptor" evidence="8">
    <location>
        <position position="13"/>
    </location>
</feature>
<comment type="subcellular location">
    <subcellularLocation>
        <location evidence="8">Cytoplasm</location>
    </subcellularLocation>
</comment>
<evidence type="ECO:0000256" key="9">
    <source>
        <dbReference type="PROSITE-ProRule" id="PRU10134"/>
    </source>
</evidence>
<keyword evidence="6 8" id="KW-0460">Magnesium</keyword>
<feature type="active site" evidence="9">
    <location>
        <position position="138"/>
    </location>
</feature>
<dbReference type="Proteomes" id="UP000181728">
    <property type="component" value="Unassembled WGS sequence"/>
</dbReference>
<dbReference type="UniPathway" id="UPA00075">
    <property type="reaction ID" value="UER00335"/>
</dbReference>
<organism evidence="12 13">
    <name type="scientific">Oenococcus oeni</name>
    <name type="common">Leuconostoc oenos</name>
    <dbReference type="NCBI Taxonomy" id="1247"/>
    <lineage>
        <taxon>Bacteria</taxon>
        <taxon>Bacillati</taxon>
        <taxon>Bacillota</taxon>
        <taxon>Bacilli</taxon>
        <taxon>Lactobacillales</taxon>
        <taxon>Lactobacillaceae</taxon>
        <taxon>Oenococcus</taxon>
    </lineage>
</organism>
<comment type="similarity">
    <text evidence="8 10">Belongs to the adenylosuccinate synthetase family.</text>
</comment>
<dbReference type="RefSeq" id="WP_071419909.1">
    <property type="nucleotide sequence ID" value="NZ_MLLI01000137.1"/>
</dbReference>
<keyword evidence="2 8" id="KW-0436">Ligase</keyword>
<dbReference type="InterPro" id="IPR001114">
    <property type="entry name" value="Adenylosuccinate_synthetase"/>
</dbReference>
<gene>
    <name evidence="8" type="primary">purA</name>
    <name evidence="12" type="ORF">ATX59_05460</name>
    <name evidence="11" type="ORF">GA838_02405</name>
</gene>
<dbReference type="InterPro" id="IPR042110">
    <property type="entry name" value="Adenylosuccinate_synth_dom2"/>
</dbReference>
<feature type="binding site" description="in other chain" evidence="8">
    <location>
        <begin position="38"/>
        <end position="41"/>
    </location>
    <ligand>
        <name>IMP</name>
        <dbReference type="ChEBI" id="CHEBI:58053"/>
        <note>ligand shared between dimeric partners</note>
    </ligand>
</feature>
<evidence type="ECO:0000256" key="6">
    <source>
        <dbReference type="ARBA" id="ARBA00022842"/>
    </source>
</evidence>
<evidence type="ECO:0000256" key="1">
    <source>
        <dbReference type="ARBA" id="ARBA00011738"/>
    </source>
</evidence>
<evidence type="ECO:0000256" key="2">
    <source>
        <dbReference type="ARBA" id="ARBA00022598"/>
    </source>
</evidence>
<dbReference type="GO" id="GO:0046040">
    <property type="term" value="P:IMP metabolic process"/>
    <property type="evidence" value="ECO:0007669"/>
    <property type="project" value="TreeGrafter"/>
</dbReference>
<dbReference type="InterPro" id="IPR033128">
    <property type="entry name" value="Adenylosuccin_syn_Lys_AS"/>
</dbReference>
<protein>
    <recommendedName>
        <fullName evidence="8 10">Adenylosuccinate synthetase</fullName>
        <shortName evidence="8">AMPSase</shortName>
        <shortName evidence="8">AdSS</shortName>
        <ecNumber evidence="8 10">6.3.4.4</ecNumber>
    </recommendedName>
    <alternativeName>
        <fullName evidence="8">IMP--aspartate ligase</fullName>
    </alternativeName>
</protein>
<feature type="binding site" evidence="8">
    <location>
        <begin position="411"/>
        <end position="413"/>
    </location>
    <ligand>
        <name>GTP</name>
        <dbReference type="ChEBI" id="CHEBI:37565"/>
    </ligand>
</feature>
<feature type="binding site" evidence="8">
    <location>
        <position position="141"/>
    </location>
    <ligand>
        <name>IMP</name>
        <dbReference type="ChEBI" id="CHEBI:58053"/>
        <note>ligand shared between dimeric partners</note>
    </ligand>
</feature>
<evidence type="ECO:0000313" key="13">
    <source>
        <dbReference type="Proteomes" id="UP000181728"/>
    </source>
</evidence>
<dbReference type="InterPro" id="IPR027417">
    <property type="entry name" value="P-loop_NTPase"/>
</dbReference>
<dbReference type="EMBL" id="MLOK01000039">
    <property type="protein sequence ID" value="OIM21225.1"/>
    <property type="molecule type" value="Genomic_DNA"/>
</dbReference>
<evidence type="ECO:0000256" key="4">
    <source>
        <dbReference type="ARBA" id="ARBA00022741"/>
    </source>
</evidence>
<evidence type="ECO:0000256" key="3">
    <source>
        <dbReference type="ARBA" id="ARBA00022723"/>
    </source>
</evidence>
<feature type="binding site" evidence="8">
    <location>
        <begin position="12"/>
        <end position="18"/>
    </location>
    <ligand>
        <name>GTP</name>
        <dbReference type="ChEBI" id="CHEBI:37565"/>
    </ligand>
</feature>
<dbReference type="Gene3D" id="3.90.170.10">
    <property type="entry name" value="Adenylosuccinate Synthetase, subunit A, domain 3"/>
    <property type="match status" value="1"/>
</dbReference>
<dbReference type="InterPro" id="IPR018220">
    <property type="entry name" value="Adenylosuccin_syn_GTP-bd"/>
</dbReference>
<dbReference type="Pfam" id="PF00709">
    <property type="entry name" value="Adenylsucc_synt"/>
    <property type="match status" value="1"/>
</dbReference>
<dbReference type="NCBIfam" id="NF002223">
    <property type="entry name" value="PRK01117.1"/>
    <property type="match status" value="1"/>
</dbReference>
<evidence type="ECO:0000256" key="5">
    <source>
        <dbReference type="ARBA" id="ARBA00022755"/>
    </source>
</evidence>
<feature type="active site" description="Proton donor" evidence="8">
    <location>
        <position position="41"/>
    </location>
</feature>
<reference evidence="11" key="2">
    <citation type="submission" date="2019-10" db="EMBL/GenBank/DDBJ databases">
        <title>Malate fermentation in French cider.</title>
        <authorList>
            <person name="Cousin F.J."/>
            <person name="Medina Fernandez S."/>
            <person name="Misery B."/>
            <person name="Laplace J.-M."/>
            <person name="Cretenet M."/>
        </authorList>
    </citation>
    <scope>NUCLEOTIDE SEQUENCE</scope>
    <source>
        <strain evidence="11">UCMA15129</strain>
    </source>
</reference>
<feature type="binding site" evidence="8">
    <location>
        <position position="40"/>
    </location>
    <ligand>
        <name>Mg(2+)</name>
        <dbReference type="ChEBI" id="CHEBI:18420"/>
    </ligand>
</feature>
<dbReference type="PANTHER" id="PTHR11846:SF0">
    <property type="entry name" value="ADENYLOSUCCINATE SYNTHETASE"/>
    <property type="match status" value="1"/>
</dbReference>
<dbReference type="GO" id="GO:0005525">
    <property type="term" value="F:GTP binding"/>
    <property type="evidence" value="ECO:0007669"/>
    <property type="project" value="UniProtKB-UniRule"/>
</dbReference>
<dbReference type="PANTHER" id="PTHR11846">
    <property type="entry name" value="ADENYLOSUCCINATE SYNTHETASE"/>
    <property type="match status" value="1"/>
</dbReference>
<evidence type="ECO:0000256" key="8">
    <source>
        <dbReference type="HAMAP-Rule" id="MF_00011"/>
    </source>
</evidence>
<feature type="binding site" description="in other chain" evidence="8">
    <location>
        <position position="127"/>
    </location>
    <ligand>
        <name>IMP</name>
        <dbReference type="ChEBI" id="CHEBI:58053"/>
        <note>ligand shared between dimeric partners</note>
    </ligand>
</feature>
<feature type="binding site" evidence="8">
    <location>
        <begin position="297"/>
        <end position="303"/>
    </location>
    <ligand>
        <name>substrate</name>
    </ligand>
</feature>
<dbReference type="HAMAP" id="MF_00011">
    <property type="entry name" value="Adenylosucc_synth"/>
    <property type="match status" value="1"/>
</dbReference>
<comment type="subunit">
    <text evidence="1 8">Homodimer.</text>
</comment>
<comment type="cofactor">
    <cofactor evidence="8">
        <name>Mg(2+)</name>
        <dbReference type="ChEBI" id="CHEBI:18420"/>
    </cofactor>
    <text evidence="8">Binds 1 Mg(2+) ion per subunit.</text>
</comment>
<dbReference type="FunFam" id="3.90.170.10:FF:000001">
    <property type="entry name" value="Adenylosuccinate synthetase"/>
    <property type="match status" value="1"/>
</dbReference>
<comment type="catalytic activity">
    <reaction evidence="8 10">
        <text>IMP + L-aspartate + GTP = N(6)-(1,2-dicarboxyethyl)-AMP + GDP + phosphate + 2 H(+)</text>
        <dbReference type="Rhea" id="RHEA:15753"/>
        <dbReference type="ChEBI" id="CHEBI:15378"/>
        <dbReference type="ChEBI" id="CHEBI:29991"/>
        <dbReference type="ChEBI" id="CHEBI:37565"/>
        <dbReference type="ChEBI" id="CHEBI:43474"/>
        <dbReference type="ChEBI" id="CHEBI:57567"/>
        <dbReference type="ChEBI" id="CHEBI:58053"/>
        <dbReference type="ChEBI" id="CHEBI:58189"/>
        <dbReference type="EC" id="6.3.4.4"/>
    </reaction>
</comment>
<dbReference type="Proteomes" id="UP001281024">
    <property type="component" value="Unassembled WGS sequence"/>
</dbReference>
<name>A0A6N4A6M0_OENOE</name>
<dbReference type="SUPFAM" id="SSF52540">
    <property type="entry name" value="P-loop containing nucleoside triphosphate hydrolases"/>
    <property type="match status" value="1"/>
</dbReference>
<dbReference type="EC" id="6.3.4.4" evidence="8 10"/>
<keyword evidence="3 8" id="KW-0479">Metal-binding</keyword>
<sequence length="436" mass="47924">MAGIVVVGSQWGDEGKGKIVDLLCQTADVVVRYQGGDNAGHTVYHQNEKFELSSLPVAIINPNHLAVIGNGEVVNPKALLLEMKMLKERGLDISGLRISDRAHVIMPYHIALDALCEQASGGRIGTTKKGIGPTYADKINRRGIRMVDLVDPKSFAEVLKEFLPEKNNEITKLYGGQAFDFQTIYDEYVEYGRQLAKYVTDTTVLLDKLSQEGKRIIFEGAQGIMLDIDHGTYPYVTSSNPVGGGAAVGSGTGPNKINQVVGVVKAYTSRVGEGPFPTELKNEIGDKIRETGHEYGVITKRPRRIGWLDAVALRHSVLVAGITQLSINSLDVLSGLKEIKIATAYKVDGRTLDHFPANLRILENAVPVYETIPGWSEDISEVQRRQDLPVNAQNYLNRIEDLLKTPILAFAVGPHAEQTHLLKDPWSEDKEVLHTI</sequence>
<dbReference type="GO" id="GO:0005737">
    <property type="term" value="C:cytoplasm"/>
    <property type="evidence" value="ECO:0007669"/>
    <property type="project" value="UniProtKB-SubCell"/>
</dbReference>
<dbReference type="NCBIfam" id="TIGR00184">
    <property type="entry name" value="purA"/>
    <property type="match status" value="1"/>
</dbReference>
<feature type="binding site" description="in other chain" evidence="8">
    <location>
        <position position="222"/>
    </location>
    <ligand>
        <name>IMP</name>
        <dbReference type="ChEBI" id="CHEBI:58053"/>
        <note>ligand shared between dimeric partners</note>
    </ligand>
</feature>
<evidence type="ECO:0000313" key="12">
    <source>
        <dbReference type="EMBL" id="OIM21225.1"/>
    </source>
</evidence>
<dbReference type="FunFam" id="1.10.300.10:FF:000001">
    <property type="entry name" value="Adenylosuccinate synthetase"/>
    <property type="match status" value="1"/>
</dbReference>
<feature type="binding site" evidence="8">
    <location>
        <position position="303"/>
    </location>
    <ligand>
        <name>GTP</name>
        <dbReference type="ChEBI" id="CHEBI:37565"/>
    </ligand>
</feature>
<dbReference type="Gene3D" id="1.10.300.10">
    <property type="entry name" value="Adenylosuccinate Synthetase, subunit A, domain 2"/>
    <property type="match status" value="1"/>
</dbReference>
<dbReference type="PROSITE" id="PS00513">
    <property type="entry name" value="ADENYLOSUCCIN_SYN_2"/>
    <property type="match status" value="1"/>
</dbReference>
<dbReference type="GO" id="GO:0000287">
    <property type="term" value="F:magnesium ion binding"/>
    <property type="evidence" value="ECO:0007669"/>
    <property type="project" value="UniProtKB-UniRule"/>
</dbReference>
<dbReference type="PROSITE" id="PS01266">
    <property type="entry name" value="ADENYLOSUCCIN_SYN_1"/>
    <property type="match status" value="1"/>
</dbReference>
<evidence type="ECO:0000256" key="10">
    <source>
        <dbReference type="RuleBase" id="RU000520"/>
    </source>
</evidence>
<dbReference type="InterPro" id="IPR042111">
    <property type="entry name" value="Adenylosuccinate_synth_dom3"/>
</dbReference>
<feature type="binding site" description="in other chain" evidence="8">
    <location>
        <position position="301"/>
    </location>
    <ligand>
        <name>IMP</name>
        <dbReference type="ChEBI" id="CHEBI:58053"/>
        <note>ligand shared between dimeric partners</note>
    </ligand>
</feature>
<comment type="function">
    <text evidence="8">Plays an important role in the de novo pathway of purine nucleotide biosynthesis. Catalyzes the first committed step in the biosynthesis of AMP from IMP.</text>
</comment>
<feature type="binding site" description="in other chain" evidence="8">
    <location>
        <position position="237"/>
    </location>
    <ligand>
        <name>IMP</name>
        <dbReference type="ChEBI" id="CHEBI:58053"/>
        <note>ligand shared between dimeric partners</note>
    </ligand>
</feature>
<comment type="pathway">
    <text evidence="8 10">Purine metabolism; AMP biosynthesis via de novo pathway; AMP from IMP: step 1/2.</text>
</comment>
<keyword evidence="5 8" id="KW-0658">Purine biosynthesis</keyword>
<feature type="binding site" evidence="8">
    <location>
        <position position="13"/>
    </location>
    <ligand>
        <name>Mg(2+)</name>
        <dbReference type="ChEBI" id="CHEBI:18420"/>
    </ligand>
</feature>
<keyword evidence="7 8" id="KW-0342">GTP-binding</keyword>
<accession>A0A6N4A6M0</accession>
<dbReference type="InterPro" id="IPR042109">
    <property type="entry name" value="Adenylosuccinate_synth_dom1"/>
</dbReference>